<dbReference type="GO" id="GO:0016705">
    <property type="term" value="F:oxidoreductase activity, acting on paired donors, with incorporation or reduction of molecular oxygen"/>
    <property type="evidence" value="ECO:0007669"/>
    <property type="project" value="InterPro"/>
</dbReference>
<dbReference type="InterPro" id="IPR001128">
    <property type="entry name" value="Cyt_P450"/>
</dbReference>
<protein>
    <recommendedName>
        <fullName evidence="9">Cytochrome P450</fullName>
    </recommendedName>
</protein>
<feature type="binding site" description="axial binding residue" evidence="7">
    <location>
        <position position="223"/>
    </location>
    <ligand>
        <name>heme</name>
        <dbReference type="ChEBI" id="CHEBI:30413"/>
    </ligand>
    <ligandPart>
        <name>Fe</name>
        <dbReference type="ChEBI" id="CHEBI:18248"/>
    </ligandPart>
</feature>
<organism evidence="8">
    <name type="scientific">Bionectria ochroleuca</name>
    <name type="common">Gliocladium roseum</name>
    <dbReference type="NCBI Taxonomy" id="29856"/>
    <lineage>
        <taxon>Eukaryota</taxon>
        <taxon>Fungi</taxon>
        <taxon>Dikarya</taxon>
        <taxon>Ascomycota</taxon>
        <taxon>Pezizomycotina</taxon>
        <taxon>Sordariomycetes</taxon>
        <taxon>Hypocreomycetidae</taxon>
        <taxon>Hypocreales</taxon>
        <taxon>Bionectriaceae</taxon>
        <taxon>Clonostachys</taxon>
    </lineage>
</organism>
<keyword evidence="6" id="KW-0503">Monooxygenase</keyword>
<reference evidence="8" key="1">
    <citation type="submission" date="2015-01" db="EMBL/GenBank/DDBJ databases">
        <authorList>
            <person name="Durling Mikael"/>
        </authorList>
    </citation>
    <scope>NUCLEOTIDE SEQUENCE</scope>
</reference>
<dbReference type="GO" id="GO:0004497">
    <property type="term" value="F:monooxygenase activity"/>
    <property type="evidence" value="ECO:0007669"/>
    <property type="project" value="UniProtKB-KW"/>
</dbReference>
<dbReference type="EMBL" id="CDPU01000069">
    <property type="protein sequence ID" value="CEO56536.1"/>
    <property type="molecule type" value="Genomic_DNA"/>
</dbReference>
<dbReference type="Pfam" id="PF00067">
    <property type="entry name" value="p450"/>
    <property type="match status" value="1"/>
</dbReference>
<comment type="cofactor">
    <cofactor evidence="1 7">
        <name>heme</name>
        <dbReference type="ChEBI" id="CHEBI:30413"/>
    </cofactor>
</comment>
<gene>
    <name evidence="8" type="ORF">BN869_000012594_1</name>
</gene>
<comment type="similarity">
    <text evidence="2">Belongs to the cytochrome P450 family.</text>
</comment>
<dbReference type="PRINTS" id="PR00385">
    <property type="entry name" value="P450"/>
</dbReference>
<dbReference type="PANTHER" id="PTHR24305:SF180">
    <property type="entry name" value="P450, PUTATIVE (EUROFUNG)-RELATED"/>
    <property type="match status" value="1"/>
</dbReference>
<evidence type="ECO:0000256" key="5">
    <source>
        <dbReference type="ARBA" id="ARBA00023004"/>
    </source>
</evidence>
<dbReference type="SUPFAM" id="SSF48264">
    <property type="entry name" value="Cytochrome P450"/>
    <property type="match status" value="1"/>
</dbReference>
<dbReference type="GO" id="GO:0005506">
    <property type="term" value="F:iron ion binding"/>
    <property type="evidence" value="ECO:0007669"/>
    <property type="project" value="InterPro"/>
</dbReference>
<dbReference type="InterPro" id="IPR002403">
    <property type="entry name" value="Cyt_P450_E_grp-IV"/>
</dbReference>
<keyword evidence="4 7" id="KW-0479">Metal-binding</keyword>
<evidence type="ECO:0000256" key="2">
    <source>
        <dbReference type="ARBA" id="ARBA00010617"/>
    </source>
</evidence>
<dbReference type="PANTHER" id="PTHR24305">
    <property type="entry name" value="CYTOCHROME P450"/>
    <property type="match status" value="1"/>
</dbReference>
<name>A0A0B7KP25_BIOOC</name>
<evidence type="ECO:0000256" key="1">
    <source>
        <dbReference type="ARBA" id="ARBA00001971"/>
    </source>
</evidence>
<dbReference type="GO" id="GO:0020037">
    <property type="term" value="F:heme binding"/>
    <property type="evidence" value="ECO:0007669"/>
    <property type="project" value="InterPro"/>
</dbReference>
<proteinExistence type="inferred from homology"/>
<keyword evidence="6" id="KW-0560">Oxidoreductase</keyword>
<dbReference type="InterPro" id="IPR050121">
    <property type="entry name" value="Cytochrome_P450_monoxygenase"/>
</dbReference>
<keyword evidence="5 7" id="KW-0408">Iron</keyword>
<evidence type="ECO:0000256" key="6">
    <source>
        <dbReference type="ARBA" id="ARBA00023033"/>
    </source>
</evidence>
<accession>A0A0B7KP25</accession>
<dbReference type="Gene3D" id="1.10.630.10">
    <property type="entry name" value="Cytochrome P450"/>
    <property type="match status" value="1"/>
</dbReference>
<keyword evidence="3 7" id="KW-0349">Heme</keyword>
<evidence type="ECO:0000313" key="8">
    <source>
        <dbReference type="EMBL" id="CEO56536.1"/>
    </source>
</evidence>
<dbReference type="InterPro" id="IPR036396">
    <property type="entry name" value="Cyt_P450_sf"/>
</dbReference>
<sequence>MTWHDDIVNLHRAYGPVVRIAPNEASIVDAGAQKKLYSHGSKARKTSCETDTKIHGALRRRVSAAFSMSSILKYEKGAGADTTAIGMRSCLYFILQNPSVYQRLQKEIDDYYVSANLQQPISFQQTQELPYLKSVIAEATRLYPSIVYQLLRHVPDGGMEVNGHFLPAGTPVGMSPIAANRDKAIWGEDADVFLPERWLEDPERSTYLESYNMTYGGHGSRACIGRNLALVEMNKFVAQMMRNFNMEITDRRNPWKIKTYWFMDQLEFKIRVFPREHKILL</sequence>
<evidence type="ECO:0000256" key="4">
    <source>
        <dbReference type="ARBA" id="ARBA00022723"/>
    </source>
</evidence>
<dbReference type="AlphaFoldDB" id="A0A0B7KP25"/>
<evidence type="ECO:0000256" key="7">
    <source>
        <dbReference type="PIRSR" id="PIRSR602403-1"/>
    </source>
</evidence>
<evidence type="ECO:0008006" key="9">
    <source>
        <dbReference type="Google" id="ProtNLM"/>
    </source>
</evidence>
<dbReference type="PRINTS" id="PR00465">
    <property type="entry name" value="EP450IV"/>
</dbReference>
<evidence type="ECO:0000256" key="3">
    <source>
        <dbReference type="ARBA" id="ARBA00022617"/>
    </source>
</evidence>